<feature type="non-terminal residue" evidence="1">
    <location>
        <position position="37"/>
    </location>
</feature>
<reference evidence="1" key="1">
    <citation type="journal article" date="2014" name="Front. Microbiol.">
        <title>High frequency of phylogenetically diverse reductive dehalogenase-homologous genes in deep subseafloor sedimentary metagenomes.</title>
        <authorList>
            <person name="Kawai M."/>
            <person name="Futagami T."/>
            <person name="Toyoda A."/>
            <person name="Takaki Y."/>
            <person name="Nishi S."/>
            <person name="Hori S."/>
            <person name="Arai W."/>
            <person name="Tsubouchi T."/>
            <person name="Morono Y."/>
            <person name="Uchiyama I."/>
            <person name="Ito T."/>
            <person name="Fujiyama A."/>
            <person name="Inagaki F."/>
            <person name="Takami H."/>
        </authorList>
    </citation>
    <scope>NUCLEOTIDE SEQUENCE</scope>
    <source>
        <strain evidence="1">Expedition CK06-06</strain>
    </source>
</reference>
<organism evidence="1">
    <name type="scientific">marine sediment metagenome</name>
    <dbReference type="NCBI Taxonomy" id="412755"/>
    <lineage>
        <taxon>unclassified sequences</taxon>
        <taxon>metagenomes</taxon>
        <taxon>ecological metagenomes</taxon>
    </lineage>
</organism>
<comment type="caution">
    <text evidence="1">The sequence shown here is derived from an EMBL/GenBank/DDBJ whole genome shotgun (WGS) entry which is preliminary data.</text>
</comment>
<dbReference type="EMBL" id="BARW01035423">
    <property type="protein sequence ID" value="GAJ20285.1"/>
    <property type="molecule type" value="Genomic_DNA"/>
</dbReference>
<proteinExistence type="predicted"/>
<sequence>MKFRDTEIKLFFKTTLSFTIHPFTIKHEHRSTPMYKR</sequence>
<evidence type="ECO:0000313" key="1">
    <source>
        <dbReference type="EMBL" id="GAJ20285.1"/>
    </source>
</evidence>
<accession>X1W0I9</accession>
<gene>
    <name evidence="1" type="ORF">S12H4_55257</name>
</gene>
<name>X1W0I9_9ZZZZ</name>
<protein>
    <submittedName>
        <fullName evidence="1">Uncharacterized protein</fullName>
    </submittedName>
</protein>
<dbReference type="AlphaFoldDB" id="X1W0I9"/>